<comment type="caution">
    <text evidence="15">The sequence shown here is derived from an EMBL/GenBank/DDBJ whole genome shotgun (WGS) entry which is preliminary data.</text>
</comment>
<evidence type="ECO:0000256" key="11">
    <source>
        <dbReference type="ARBA" id="ARBA00023136"/>
    </source>
</evidence>
<dbReference type="EMBL" id="CAXLJL010000323">
    <property type="protein sequence ID" value="CAL5136483.1"/>
    <property type="molecule type" value="Genomic_DNA"/>
</dbReference>
<evidence type="ECO:0000256" key="12">
    <source>
        <dbReference type="ARBA" id="ARBA00045908"/>
    </source>
</evidence>
<comment type="function">
    <text evidence="14">Complex I functions in the transfer of electrons from NADH to the respiratory chain. Accessory subunit of the mitochondrial membrane respiratory chain NADH dehydrogenase (Complex I), that is believed not to be involved in catalysis.</text>
</comment>
<keyword evidence="8 14" id="KW-0249">Electron transport</keyword>
<dbReference type="InterPro" id="IPR009346">
    <property type="entry name" value="GRIM-19"/>
</dbReference>
<sequence>MPAYKQEMPPGGGYAPINVLGKAAKKPLNGILVLAGLYACTFLGLTYQSRLRKKLEERSRENEEVRLALAPFVVAERERLYMKQLRRNRDYETALMADVPGWKVGYWHDYPVFHNPRGLWVDPDVDEFYAHTTRRFRNSRVGASQDYF</sequence>
<comment type="similarity">
    <text evidence="2 14">Belongs to the complex I NDUFA13 subunit family.</text>
</comment>
<evidence type="ECO:0000256" key="7">
    <source>
        <dbReference type="ARBA" id="ARBA00022792"/>
    </source>
</evidence>
<evidence type="ECO:0000256" key="6">
    <source>
        <dbReference type="ARBA" id="ARBA00022692"/>
    </source>
</evidence>
<comment type="function">
    <text evidence="12">Accessory subunit of the mitochondrial membrane respiratory chain NADH dehydrogenase (Complex I), that is believed not to be involved in catalysis. Complex I functions in the transfer of electrons from NADH to the respiratory chain. The immediate electron acceptor for the enzyme is believed to be ubiquinone. Involved in the interferon/all-trans-retinoic acid (IFN/RA) induced cell death. This apoptotic activity is inhibited by interaction with viral IRF1. Prevents the transactivation of STAT3 target genes. May play a role in CARD15-mediated innate mucosal responses and serve to regulate intestinal epithelial cell responses to microbes.</text>
</comment>
<proteinExistence type="inferred from homology"/>
<evidence type="ECO:0000256" key="14">
    <source>
        <dbReference type="RuleBase" id="RU368034"/>
    </source>
</evidence>
<dbReference type="Proteomes" id="UP001497525">
    <property type="component" value="Unassembled WGS sequence"/>
</dbReference>
<feature type="transmembrane region" description="Helical" evidence="14">
    <location>
        <begin position="28"/>
        <end position="47"/>
    </location>
</feature>
<keyword evidence="6 14" id="KW-0812">Transmembrane</keyword>
<gene>
    <name evidence="15" type="ORF">CDAUBV1_LOCUS10572</name>
</gene>
<comment type="subunit">
    <text evidence="13">Complex I is composed of 45 different subunits. Interacts with CARD15, but not with CARD4. Interacts with STAT3, but not with STAT1, STAT2 and STAT5A. Interacts with OLFM4.</text>
</comment>
<evidence type="ECO:0000256" key="4">
    <source>
        <dbReference type="ARBA" id="ARBA00022448"/>
    </source>
</evidence>
<keyword evidence="10 14" id="KW-0496">Mitochondrion</keyword>
<evidence type="ECO:0000256" key="2">
    <source>
        <dbReference type="ARBA" id="ARBA00007312"/>
    </source>
</evidence>
<dbReference type="GO" id="GO:0005743">
    <property type="term" value="C:mitochondrial inner membrane"/>
    <property type="evidence" value="ECO:0007669"/>
    <property type="project" value="UniProtKB-SubCell"/>
</dbReference>
<keyword evidence="9 14" id="KW-1133">Transmembrane helix</keyword>
<evidence type="ECO:0000256" key="5">
    <source>
        <dbReference type="ARBA" id="ARBA00022660"/>
    </source>
</evidence>
<protein>
    <recommendedName>
        <fullName evidence="3 14">NADH dehydrogenase [ubiquinone] 1 alpha subcomplex subunit 13</fullName>
    </recommendedName>
</protein>
<dbReference type="GO" id="GO:0045271">
    <property type="term" value="C:respiratory chain complex I"/>
    <property type="evidence" value="ECO:0007669"/>
    <property type="project" value="UniProtKB-UniRule"/>
</dbReference>
<name>A0AAV2TNA5_CALDB</name>
<organism evidence="15 16">
    <name type="scientific">Calicophoron daubneyi</name>
    <name type="common">Rumen fluke</name>
    <name type="synonym">Paramphistomum daubneyi</name>
    <dbReference type="NCBI Taxonomy" id="300641"/>
    <lineage>
        <taxon>Eukaryota</taxon>
        <taxon>Metazoa</taxon>
        <taxon>Spiralia</taxon>
        <taxon>Lophotrochozoa</taxon>
        <taxon>Platyhelminthes</taxon>
        <taxon>Trematoda</taxon>
        <taxon>Digenea</taxon>
        <taxon>Plagiorchiida</taxon>
        <taxon>Pronocephalata</taxon>
        <taxon>Paramphistomoidea</taxon>
        <taxon>Paramphistomidae</taxon>
        <taxon>Calicophoron</taxon>
    </lineage>
</organism>
<evidence type="ECO:0000256" key="9">
    <source>
        <dbReference type="ARBA" id="ARBA00022989"/>
    </source>
</evidence>
<keyword evidence="11 14" id="KW-0472">Membrane</keyword>
<dbReference type="AlphaFoldDB" id="A0AAV2TNA5"/>
<dbReference type="Pfam" id="PF06212">
    <property type="entry name" value="GRIM-19"/>
    <property type="match status" value="1"/>
</dbReference>
<accession>A0AAV2TNA5</accession>
<keyword evidence="7 14" id="KW-0999">Mitochondrion inner membrane</keyword>
<evidence type="ECO:0000313" key="15">
    <source>
        <dbReference type="EMBL" id="CAL5136483.1"/>
    </source>
</evidence>
<evidence type="ECO:0000256" key="1">
    <source>
        <dbReference type="ARBA" id="ARBA00004298"/>
    </source>
</evidence>
<evidence type="ECO:0000313" key="16">
    <source>
        <dbReference type="Proteomes" id="UP001497525"/>
    </source>
</evidence>
<evidence type="ECO:0000256" key="10">
    <source>
        <dbReference type="ARBA" id="ARBA00023128"/>
    </source>
</evidence>
<keyword evidence="5 14" id="KW-0679">Respiratory chain</keyword>
<keyword evidence="4 14" id="KW-0813">Transport</keyword>
<reference evidence="15" key="1">
    <citation type="submission" date="2024-06" db="EMBL/GenBank/DDBJ databases">
        <authorList>
            <person name="Liu X."/>
            <person name="Lenzi L."/>
            <person name="Haldenby T S."/>
            <person name="Uol C."/>
        </authorList>
    </citation>
    <scope>NUCLEOTIDE SEQUENCE</scope>
</reference>
<dbReference type="PANTHER" id="PTHR12966:SF0">
    <property type="entry name" value="NADH DEHYDROGENASE [UBIQUINONE] 1 ALPHA SUBCOMPLEX SUBUNIT 13"/>
    <property type="match status" value="1"/>
</dbReference>
<dbReference type="PANTHER" id="PTHR12966">
    <property type="entry name" value="NADH DEHYDROGENASE UBIQUINONE 1 ALPHA SUBCOMPLEX SUBUNIT 13"/>
    <property type="match status" value="1"/>
</dbReference>
<evidence type="ECO:0000256" key="8">
    <source>
        <dbReference type="ARBA" id="ARBA00022982"/>
    </source>
</evidence>
<comment type="subcellular location">
    <subcellularLocation>
        <location evidence="1 14">Mitochondrion inner membrane</location>
        <topology evidence="1 14">Single-pass membrane protein</topology>
        <orientation evidence="1 14">Matrix side</orientation>
    </subcellularLocation>
</comment>
<evidence type="ECO:0000256" key="13">
    <source>
        <dbReference type="ARBA" id="ARBA00046797"/>
    </source>
</evidence>
<evidence type="ECO:0000256" key="3">
    <source>
        <dbReference type="ARBA" id="ARBA00018192"/>
    </source>
</evidence>